<reference evidence="2" key="1">
    <citation type="submission" date="2014-11" db="EMBL/GenBank/DDBJ databases">
        <authorList>
            <person name="Amaro Gonzalez C."/>
        </authorList>
    </citation>
    <scope>NUCLEOTIDE SEQUENCE</scope>
</reference>
<sequence>MCNHTSRELLTRHFKWKMLHNNRSVILQWSEKSMDSVEELTRIHPSNNQLLSGEGHRGGWSLSQHALGNPSQAHTPFTHTHTAK</sequence>
<feature type="compositionally biased region" description="Polar residues" evidence="1">
    <location>
        <begin position="61"/>
        <end position="84"/>
    </location>
</feature>
<organism evidence="2">
    <name type="scientific">Anguilla anguilla</name>
    <name type="common">European freshwater eel</name>
    <name type="synonym">Muraena anguilla</name>
    <dbReference type="NCBI Taxonomy" id="7936"/>
    <lineage>
        <taxon>Eukaryota</taxon>
        <taxon>Metazoa</taxon>
        <taxon>Chordata</taxon>
        <taxon>Craniata</taxon>
        <taxon>Vertebrata</taxon>
        <taxon>Euteleostomi</taxon>
        <taxon>Actinopterygii</taxon>
        <taxon>Neopterygii</taxon>
        <taxon>Teleostei</taxon>
        <taxon>Anguilliformes</taxon>
        <taxon>Anguillidae</taxon>
        <taxon>Anguilla</taxon>
    </lineage>
</organism>
<dbReference type="EMBL" id="GBXM01066689">
    <property type="protein sequence ID" value="JAH41888.1"/>
    <property type="molecule type" value="Transcribed_RNA"/>
</dbReference>
<dbReference type="AlphaFoldDB" id="A0A0E9SN09"/>
<feature type="region of interest" description="Disordered" evidence="1">
    <location>
        <begin position="47"/>
        <end position="84"/>
    </location>
</feature>
<accession>A0A0E9SN09</accession>
<proteinExistence type="predicted"/>
<protein>
    <submittedName>
        <fullName evidence="2">Uncharacterized protein</fullName>
    </submittedName>
</protein>
<evidence type="ECO:0000313" key="2">
    <source>
        <dbReference type="EMBL" id="JAH41888.1"/>
    </source>
</evidence>
<name>A0A0E9SN09_ANGAN</name>
<evidence type="ECO:0000256" key="1">
    <source>
        <dbReference type="SAM" id="MobiDB-lite"/>
    </source>
</evidence>
<reference evidence="2" key="2">
    <citation type="journal article" date="2015" name="Fish Shellfish Immunol.">
        <title>Early steps in the European eel (Anguilla anguilla)-Vibrio vulnificus interaction in the gills: Role of the RtxA13 toxin.</title>
        <authorList>
            <person name="Callol A."/>
            <person name="Pajuelo D."/>
            <person name="Ebbesson L."/>
            <person name="Teles M."/>
            <person name="MacKenzie S."/>
            <person name="Amaro C."/>
        </authorList>
    </citation>
    <scope>NUCLEOTIDE SEQUENCE</scope>
</reference>